<dbReference type="Pfam" id="PF26607">
    <property type="entry name" value="DUF8189"/>
    <property type="match status" value="1"/>
</dbReference>
<dbReference type="PROSITE" id="PS50911">
    <property type="entry name" value="CHAP"/>
    <property type="match status" value="1"/>
</dbReference>
<dbReference type="AlphaFoldDB" id="A0A7W7RAL6"/>
<dbReference type="InterPro" id="IPR036426">
    <property type="entry name" value="Bulb-type_lectin_dom_sf"/>
</dbReference>
<evidence type="ECO:0000313" key="4">
    <source>
        <dbReference type="EMBL" id="MBB4928458.1"/>
    </source>
</evidence>
<keyword evidence="5" id="KW-1185">Reference proteome</keyword>
<comment type="caution">
    <text evidence="4">The sequence shown here is derived from an EMBL/GenBank/DDBJ whole genome shotgun (WGS) entry which is preliminary data.</text>
</comment>
<sequence>MPSNRRLRTIAAAACVALSGLTLSAVTVQSASAATDTSKIISAARGQLGSNGCGVVDCSVEWCAEFSKWAWQQGGVDVSALGATVTTFVTYGDNNRTWHDPSGYTPRPGDAMIFGGAGFPSKASGGAHVGLVESVSSNGTITEIGGNQGGRVTEVTGTAASIEAQLEGSYSFLGYVSPVGAPTPIPAGFNVTVDANGTPLTNGQTVSGVVNLTAPPTAQGVINSLYYNFTGPTGSFTVNGGSGASNYAQAWNTTGLPNGTYTVQAGAYEIDGQAHSYPSAPITFTVTNAPTAVSLSVPSSTLTGTVTLTAAASGAAAMTYFVDGRQIGNSSNAGSGYAVTWDTTTASQGGHQLTVAATSSSGASTTSAPVNVSVTNNTGTAGAALLASDTQQDYFGPGPDSHLHHWYYNGSGVINQDWGGSLTGTAVSFLSSGGQQNVFGRGTDGQLHHWWWAPGMGAAQSETWPDAAAPLDSVPAASYNPVTGQYDVYARLSDGTLQHWWWTQGMNAPGTNNWGGNIVGAPTAVFTGSQQVVFARNSSGTLQHWWWGPGMVNPSTDTWASNTGTLTGDPAATYNAAGGQFDIYAPVSDGTLEHFWWAPGMSAPDSNNWGGSAIGRPTALYTGSQQVVFARNSSGTLQHWWWGPGMVNPSTETVNASGTVTGDPAATYSAVHGQFDIYAGLSDGSLQHVWWNNAFSTNSWGAGLGTTASTPASGITIAGNGTQYTGGTTWTGAKTRLTFQTDGNLVLYRLSDGAAIWASNTVGHPNATLAAQADGNFVIYDGGTPIWATMTDNQPGDGLAVQADGNVVIYSAAGFPIWATGTSAS</sequence>
<feature type="domain" description="Peptidase C51" evidence="2">
    <location>
        <begin position="38"/>
        <end position="174"/>
    </location>
</feature>
<gene>
    <name evidence="4" type="ORF">FHR34_007555</name>
</gene>
<proteinExistence type="predicted"/>
<dbReference type="Gene3D" id="2.120.10.70">
    <property type="entry name" value="Fucose-specific lectin"/>
    <property type="match status" value="1"/>
</dbReference>
<dbReference type="SMART" id="SM00108">
    <property type="entry name" value="B_lectin"/>
    <property type="match status" value="1"/>
</dbReference>
<protein>
    <recommendedName>
        <fullName evidence="6">Peptidase C51 domain-containing protein</fullName>
    </recommendedName>
</protein>
<dbReference type="Pfam" id="PF05257">
    <property type="entry name" value="CHAP"/>
    <property type="match status" value="1"/>
</dbReference>
<dbReference type="InterPro" id="IPR007132">
    <property type="entry name" value="DUF346"/>
</dbReference>
<dbReference type="RefSeq" id="WP_184945861.1">
    <property type="nucleotide sequence ID" value="NZ_JACHJV010000003.1"/>
</dbReference>
<dbReference type="EMBL" id="JACHJV010000003">
    <property type="protein sequence ID" value="MBB4928458.1"/>
    <property type="molecule type" value="Genomic_DNA"/>
</dbReference>
<dbReference type="Proteomes" id="UP000540506">
    <property type="component" value="Unassembled WGS sequence"/>
</dbReference>
<evidence type="ECO:0000259" key="3">
    <source>
        <dbReference type="PROSITE" id="PS50927"/>
    </source>
</evidence>
<evidence type="ECO:0000259" key="2">
    <source>
        <dbReference type="PROSITE" id="PS50911"/>
    </source>
</evidence>
<dbReference type="Pfam" id="PF03984">
    <property type="entry name" value="DUF346"/>
    <property type="match status" value="1"/>
</dbReference>
<dbReference type="InterPro" id="IPR001480">
    <property type="entry name" value="Bulb-type_lectin_dom"/>
</dbReference>
<keyword evidence="1" id="KW-0732">Signal</keyword>
<dbReference type="InterPro" id="IPR058502">
    <property type="entry name" value="PLL-like_beta-prop"/>
</dbReference>
<feature type="chain" id="PRO_5030779176" description="Peptidase C51 domain-containing protein" evidence="1">
    <location>
        <begin position="34"/>
        <end position="825"/>
    </location>
</feature>
<organism evidence="4 5">
    <name type="scientific">Kitasatospora kifunensis</name>
    <name type="common">Streptomyces kifunensis</name>
    <dbReference type="NCBI Taxonomy" id="58351"/>
    <lineage>
        <taxon>Bacteria</taxon>
        <taxon>Bacillati</taxon>
        <taxon>Actinomycetota</taxon>
        <taxon>Actinomycetes</taxon>
        <taxon>Kitasatosporales</taxon>
        <taxon>Streptomycetaceae</taxon>
        <taxon>Kitasatospora</taxon>
    </lineage>
</organism>
<feature type="domain" description="Bulb-type lectin" evidence="3">
    <location>
        <begin position="708"/>
        <end position="822"/>
    </location>
</feature>
<accession>A0A7W7RAL6</accession>
<dbReference type="Gene3D" id="2.90.10.10">
    <property type="entry name" value="Bulb-type lectin domain"/>
    <property type="match status" value="2"/>
</dbReference>
<evidence type="ECO:0000256" key="1">
    <source>
        <dbReference type="SAM" id="SignalP"/>
    </source>
</evidence>
<dbReference type="GO" id="GO:0005975">
    <property type="term" value="P:carbohydrate metabolic process"/>
    <property type="evidence" value="ECO:0007669"/>
    <property type="project" value="UniProtKB-ARBA"/>
</dbReference>
<feature type="signal peptide" evidence="1">
    <location>
        <begin position="1"/>
        <end position="33"/>
    </location>
</feature>
<dbReference type="SUPFAM" id="SSF89372">
    <property type="entry name" value="Fucose-specific lectin"/>
    <property type="match status" value="2"/>
</dbReference>
<dbReference type="CDD" id="cd00028">
    <property type="entry name" value="B_lectin"/>
    <property type="match status" value="1"/>
</dbReference>
<dbReference type="SUPFAM" id="SSF51110">
    <property type="entry name" value="alpha-D-mannose-specific plant lectins"/>
    <property type="match status" value="1"/>
</dbReference>
<dbReference type="InterPro" id="IPR007921">
    <property type="entry name" value="CHAP_dom"/>
</dbReference>
<evidence type="ECO:0008006" key="6">
    <source>
        <dbReference type="Google" id="ProtNLM"/>
    </source>
</evidence>
<dbReference type="PROSITE" id="PS50927">
    <property type="entry name" value="BULB_LECTIN"/>
    <property type="match status" value="1"/>
</dbReference>
<dbReference type="InterPro" id="IPR013783">
    <property type="entry name" value="Ig-like_fold"/>
</dbReference>
<name>A0A7W7RAL6_KITKI</name>
<evidence type="ECO:0000313" key="5">
    <source>
        <dbReference type="Proteomes" id="UP000540506"/>
    </source>
</evidence>
<reference evidence="4 5" key="1">
    <citation type="submission" date="2020-08" db="EMBL/GenBank/DDBJ databases">
        <title>Sequencing the genomes of 1000 actinobacteria strains.</title>
        <authorList>
            <person name="Klenk H.-P."/>
        </authorList>
    </citation>
    <scope>NUCLEOTIDE SEQUENCE [LARGE SCALE GENOMIC DNA]</scope>
    <source>
        <strain evidence="4 5">DSM 41654</strain>
    </source>
</reference>
<dbReference type="Gene3D" id="2.60.40.10">
    <property type="entry name" value="Immunoglobulins"/>
    <property type="match status" value="1"/>
</dbReference>
<dbReference type="Pfam" id="PF17957">
    <property type="entry name" value="Big_7"/>
    <property type="match status" value="1"/>
</dbReference>